<dbReference type="InterPro" id="IPR006683">
    <property type="entry name" value="Thioestr_dom"/>
</dbReference>
<dbReference type="Pfam" id="PF03061">
    <property type="entry name" value="4HBT"/>
    <property type="match status" value="1"/>
</dbReference>
<evidence type="ECO:0000256" key="1">
    <source>
        <dbReference type="SAM" id="MobiDB-lite"/>
    </source>
</evidence>
<dbReference type="Proteomes" id="UP000294947">
    <property type="component" value="Unassembled WGS sequence"/>
</dbReference>
<accession>A0A4R4YE92</accession>
<keyword evidence="4" id="KW-1185">Reference proteome</keyword>
<feature type="compositionally biased region" description="Basic and acidic residues" evidence="1">
    <location>
        <begin position="1"/>
        <end position="16"/>
    </location>
</feature>
<evidence type="ECO:0000313" key="4">
    <source>
        <dbReference type="Proteomes" id="UP000294947"/>
    </source>
</evidence>
<gene>
    <name evidence="3" type="ORF">E1288_27705</name>
</gene>
<proteinExistence type="predicted"/>
<feature type="domain" description="Thioesterase" evidence="2">
    <location>
        <begin position="137"/>
        <end position="213"/>
    </location>
</feature>
<feature type="compositionally biased region" description="Basic and acidic residues" evidence="1">
    <location>
        <begin position="29"/>
        <end position="51"/>
    </location>
</feature>
<feature type="compositionally biased region" description="Basic and acidic residues" evidence="1">
    <location>
        <begin position="92"/>
        <end position="109"/>
    </location>
</feature>
<evidence type="ECO:0000259" key="2">
    <source>
        <dbReference type="Pfam" id="PF03061"/>
    </source>
</evidence>
<organism evidence="3 4">
    <name type="scientific">Saccharopolyspora elongata</name>
    <dbReference type="NCBI Taxonomy" id="2530387"/>
    <lineage>
        <taxon>Bacteria</taxon>
        <taxon>Bacillati</taxon>
        <taxon>Actinomycetota</taxon>
        <taxon>Actinomycetes</taxon>
        <taxon>Pseudonocardiales</taxon>
        <taxon>Pseudonocardiaceae</taxon>
        <taxon>Saccharopolyspora</taxon>
    </lineage>
</organism>
<dbReference type="SUPFAM" id="SSF54637">
    <property type="entry name" value="Thioesterase/thiol ester dehydrase-isomerase"/>
    <property type="match status" value="1"/>
</dbReference>
<dbReference type="CDD" id="cd00586">
    <property type="entry name" value="4HBT"/>
    <property type="match status" value="1"/>
</dbReference>
<dbReference type="OrthoDB" id="194128at2"/>
<sequence>MVLAVRRDGSGLDRRGARAAGPAAAGRLGEARRRDTAAGCRRDPRPHRGDLADPPAVDASPRASRLTRAAPRVARVAASPPGPRPFRAVLRSRRDDPTLSTDRSIDRARGGGVAGSTGTPPAIRYRSRVHFDELDPNGHLHNTRFALHVERATTAAFAAAGYDTGTIAGRHPDLHYVVRAFQIEFHAPVTGAGDLLVRLQLTELGRTSATWTFHCGREPNATGTRTIVKVGADGRPQPWSQRLRSWHATQLHGPRSSES</sequence>
<dbReference type="EMBL" id="SMKW01000042">
    <property type="protein sequence ID" value="TDD43058.1"/>
    <property type="molecule type" value="Genomic_DNA"/>
</dbReference>
<feature type="compositionally biased region" description="Low complexity" evidence="1">
    <location>
        <begin position="68"/>
        <end position="79"/>
    </location>
</feature>
<evidence type="ECO:0000313" key="3">
    <source>
        <dbReference type="EMBL" id="TDD43058.1"/>
    </source>
</evidence>
<protein>
    <recommendedName>
        <fullName evidence="2">Thioesterase domain-containing protein</fullName>
    </recommendedName>
</protein>
<feature type="compositionally biased region" description="Low complexity" evidence="1">
    <location>
        <begin position="18"/>
        <end position="28"/>
    </location>
</feature>
<feature type="region of interest" description="Disordered" evidence="1">
    <location>
        <begin position="1"/>
        <end position="121"/>
    </location>
</feature>
<dbReference type="Gene3D" id="3.10.129.10">
    <property type="entry name" value="Hotdog Thioesterase"/>
    <property type="match status" value="1"/>
</dbReference>
<dbReference type="InterPro" id="IPR029069">
    <property type="entry name" value="HotDog_dom_sf"/>
</dbReference>
<comment type="caution">
    <text evidence="3">The sequence shown here is derived from an EMBL/GenBank/DDBJ whole genome shotgun (WGS) entry which is preliminary data.</text>
</comment>
<dbReference type="AlphaFoldDB" id="A0A4R4YE92"/>
<name>A0A4R4YE92_9PSEU</name>
<reference evidence="3 4" key="1">
    <citation type="submission" date="2019-03" db="EMBL/GenBank/DDBJ databases">
        <title>Draft genome sequences of novel Actinobacteria.</title>
        <authorList>
            <person name="Sahin N."/>
            <person name="Ay H."/>
            <person name="Saygin H."/>
        </authorList>
    </citation>
    <scope>NUCLEOTIDE SEQUENCE [LARGE SCALE GENOMIC DNA]</scope>
    <source>
        <strain evidence="3 4">7K502</strain>
    </source>
</reference>